<dbReference type="EMBL" id="JAGBKM010000012">
    <property type="protein sequence ID" value="MBO1531097.1"/>
    <property type="molecule type" value="Genomic_DNA"/>
</dbReference>
<name>A0ABS3NNV9_9GAMM</name>
<dbReference type="CDD" id="cd06532">
    <property type="entry name" value="Glyco_transf_25"/>
    <property type="match status" value="1"/>
</dbReference>
<evidence type="ECO:0000313" key="2">
    <source>
        <dbReference type="EMBL" id="MBO1531097.1"/>
    </source>
</evidence>
<accession>A0ABS3NNV9</accession>
<evidence type="ECO:0000259" key="1">
    <source>
        <dbReference type="Pfam" id="PF01755"/>
    </source>
</evidence>
<reference evidence="2 3" key="1">
    <citation type="submission" date="2021-03" db="EMBL/GenBank/DDBJ databases">
        <authorList>
            <person name="Shang D.-D."/>
            <person name="Du Z.-J."/>
            <person name="Chen G.-J."/>
        </authorList>
    </citation>
    <scope>NUCLEOTIDE SEQUENCE [LARGE SCALE GENOMIC DNA]</scope>
    <source>
        <strain evidence="2 3">F1192</strain>
    </source>
</reference>
<keyword evidence="3" id="KW-1185">Reference proteome</keyword>
<organism evidence="2 3">
    <name type="scientific">Psychrobacter coccoides</name>
    <dbReference type="NCBI Taxonomy" id="2818440"/>
    <lineage>
        <taxon>Bacteria</taxon>
        <taxon>Pseudomonadati</taxon>
        <taxon>Pseudomonadota</taxon>
        <taxon>Gammaproteobacteria</taxon>
        <taxon>Moraxellales</taxon>
        <taxon>Moraxellaceae</taxon>
        <taxon>Psychrobacter</taxon>
    </lineage>
</organism>
<feature type="domain" description="Glycosyl transferase family 25" evidence="1">
    <location>
        <begin position="8"/>
        <end position="171"/>
    </location>
</feature>
<dbReference type="Proteomes" id="UP000664554">
    <property type="component" value="Unassembled WGS sequence"/>
</dbReference>
<dbReference type="Pfam" id="PF01755">
    <property type="entry name" value="Glyco_transf_25"/>
    <property type="match status" value="1"/>
</dbReference>
<gene>
    <name evidence="2" type="ORF">J3492_07690</name>
</gene>
<protein>
    <submittedName>
        <fullName evidence="2">Glycosyltransferase family 25 protein</fullName>
    </submittedName>
</protein>
<proteinExistence type="predicted"/>
<dbReference type="InterPro" id="IPR002654">
    <property type="entry name" value="Glyco_trans_25"/>
</dbReference>
<dbReference type="RefSeq" id="WP_207991227.1">
    <property type="nucleotide sequence ID" value="NZ_JAGBKM010000012.1"/>
</dbReference>
<evidence type="ECO:0000313" key="3">
    <source>
        <dbReference type="Proteomes" id="UP000664554"/>
    </source>
</evidence>
<sequence>MSNQSNITALVINLNSAAERWCFQEKQLSHLKINYHRHAATSVDDLTDATYEKWANDWQRKLRRTEVACFLSHYRVWKHIANSGQAFLVLEDDVLLSEHLPEALAVLENNQSLDYDHITFETRGRKKLVTKQSVLDSEHFSLHTLFLDKTGAAAYLLTPAGAKKLINQVDKKGAGLADALLCHTKTLKKLQAAPALAIQMDMASHYKMSSLEQPSVAKSNISTVIHSKPTANSLSDKLTFKSKRLAAQVDMGLIQARHSSQSNYIEIRPNEDEFAYLSYLLKN</sequence>
<comment type="caution">
    <text evidence="2">The sequence shown here is derived from an EMBL/GenBank/DDBJ whole genome shotgun (WGS) entry which is preliminary data.</text>
</comment>